<dbReference type="HOGENOM" id="CLU_1642876_0_0_7"/>
<evidence type="ECO:0000256" key="1">
    <source>
        <dbReference type="SAM" id="Phobius"/>
    </source>
</evidence>
<proteinExistence type="predicted"/>
<gene>
    <name evidence="3" type="ORF">SYN_01217</name>
</gene>
<dbReference type="AlphaFoldDB" id="Q2LW64"/>
<dbReference type="KEGG" id="sat:SYN_01217"/>
<keyword evidence="1" id="KW-0812">Transmembrane</keyword>
<feature type="transmembrane region" description="Helical" evidence="1">
    <location>
        <begin position="66"/>
        <end position="86"/>
    </location>
</feature>
<feature type="transmembrane region" description="Helical" evidence="1">
    <location>
        <begin position="123"/>
        <end position="149"/>
    </location>
</feature>
<keyword evidence="4" id="KW-1185">Reference proteome</keyword>
<sequence>MRRSLNKMAEEFRIYWRHYILQSLFATLAVFIVLYLLTLQHAIIIASIGATAFIVFTMPDNITAQAWNVIGGHVVGLSCGFLFSLIPHPTLIPSLLVYSLAVGTSIFTMVVTDTEHPPAAGTALGVAITGISLHVFCAVTLSIILFSVIHRFFKPYLRDLT</sequence>
<feature type="transmembrane region" description="Helical" evidence="1">
    <location>
        <begin position="20"/>
        <end position="37"/>
    </location>
</feature>
<evidence type="ECO:0000259" key="2">
    <source>
        <dbReference type="Pfam" id="PF04982"/>
    </source>
</evidence>
<dbReference type="eggNOG" id="COG3448">
    <property type="taxonomic scope" value="Bacteria"/>
</dbReference>
<dbReference type="InterPro" id="IPR058581">
    <property type="entry name" value="TM_HPP"/>
</dbReference>
<dbReference type="Pfam" id="PF04982">
    <property type="entry name" value="TM_HPP"/>
    <property type="match status" value="1"/>
</dbReference>
<accession>Q2LW64</accession>
<keyword evidence="1" id="KW-1133">Transmembrane helix</keyword>
<dbReference type="PANTHER" id="PTHR33741">
    <property type="entry name" value="TRANSMEMBRANE PROTEIN DDB_G0269096-RELATED"/>
    <property type="match status" value="1"/>
</dbReference>
<protein>
    <submittedName>
        <fullName evidence="3">Hypothetical membrane protein</fullName>
    </submittedName>
</protein>
<dbReference type="Proteomes" id="UP000001933">
    <property type="component" value="Chromosome"/>
</dbReference>
<dbReference type="STRING" id="56780.SYN_01217"/>
<name>Q2LW64_SYNAS</name>
<dbReference type="PANTHER" id="PTHR33741:SF5">
    <property type="entry name" value="TRANSMEMBRANE PROTEIN DDB_G0269096-RELATED"/>
    <property type="match status" value="1"/>
</dbReference>
<organism evidence="3 4">
    <name type="scientific">Syntrophus aciditrophicus (strain SB)</name>
    <dbReference type="NCBI Taxonomy" id="56780"/>
    <lineage>
        <taxon>Bacteria</taxon>
        <taxon>Pseudomonadati</taxon>
        <taxon>Thermodesulfobacteriota</taxon>
        <taxon>Syntrophia</taxon>
        <taxon>Syntrophales</taxon>
        <taxon>Syntrophaceae</taxon>
        <taxon>Syntrophus</taxon>
    </lineage>
</organism>
<dbReference type="InterPro" id="IPR007065">
    <property type="entry name" value="HPP"/>
</dbReference>
<evidence type="ECO:0000313" key="4">
    <source>
        <dbReference type="Proteomes" id="UP000001933"/>
    </source>
</evidence>
<keyword evidence="1" id="KW-0472">Membrane</keyword>
<evidence type="ECO:0000313" key="3">
    <source>
        <dbReference type="EMBL" id="ABC78328.1"/>
    </source>
</evidence>
<dbReference type="EMBL" id="CP000252">
    <property type="protein sequence ID" value="ABC78328.1"/>
    <property type="molecule type" value="Genomic_DNA"/>
</dbReference>
<reference evidence="3 4" key="1">
    <citation type="journal article" date="2007" name="Proc. Natl. Acad. Sci. U.S.A.">
        <title>The genome of Syntrophus aciditrophicus: life at the thermodynamic limit of microbial growth.</title>
        <authorList>
            <person name="McInerney M.J."/>
            <person name="Rohlin L."/>
            <person name="Mouttaki H."/>
            <person name="Kim U."/>
            <person name="Krupp R.S."/>
            <person name="Rios-Hernandez L."/>
            <person name="Sieber J."/>
            <person name="Struchtemeyer C.G."/>
            <person name="Bhattacharyya A."/>
            <person name="Campbell J.W."/>
            <person name="Gunsalus R.P."/>
        </authorList>
    </citation>
    <scope>NUCLEOTIDE SEQUENCE [LARGE SCALE GENOMIC DNA]</scope>
    <source>
        <strain evidence="3 4">SB</strain>
    </source>
</reference>
<feature type="domain" description="HPP transmembrane region" evidence="2">
    <location>
        <begin position="16"/>
        <end position="145"/>
    </location>
</feature>
<dbReference type="RefSeq" id="WP_011418347.1">
    <property type="nucleotide sequence ID" value="NC_007759.1"/>
</dbReference>
<dbReference type="OrthoDB" id="9811720at2"/>
<dbReference type="InParanoid" id="Q2LW64"/>
<feature type="transmembrane region" description="Helical" evidence="1">
    <location>
        <begin position="92"/>
        <end position="111"/>
    </location>
</feature>